<keyword evidence="3" id="KW-1185">Reference proteome</keyword>
<gene>
    <name evidence="2" type="ORF">FBY41_0198</name>
</gene>
<protein>
    <submittedName>
        <fullName evidence="2">Uncharacterized protein</fullName>
    </submittedName>
</protein>
<keyword evidence="1" id="KW-0812">Transmembrane</keyword>
<dbReference type="OrthoDB" id="4950701at2"/>
<dbReference type="AlphaFoldDB" id="A0A543HZS9"/>
<dbReference type="EMBL" id="VFPM01000001">
    <property type="protein sequence ID" value="TQM63844.1"/>
    <property type="molecule type" value="Genomic_DNA"/>
</dbReference>
<name>A0A543HZS9_9MICO</name>
<sequence>MSVRTRNRTRTSTIVILIWLLIGIFAAFQRGYFGSADPSCSRIGSAALTVIAGPLNYIGLNPKVGCSTPQPSE</sequence>
<reference evidence="2 3" key="1">
    <citation type="submission" date="2019-06" db="EMBL/GenBank/DDBJ databases">
        <title>Genome sequencing of plant associated microbes to promote plant fitness in Sorghum bicolor and Oryza sativa.</title>
        <authorList>
            <person name="Coleman-Derr D."/>
        </authorList>
    </citation>
    <scope>NUCLEOTIDE SEQUENCE [LARGE SCALE GENOMIC DNA]</scope>
    <source>
        <strain evidence="2 3">KV-663</strain>
    </source>
</reference>
<keyword evidence="1" id="KW-1133">Transmembrane helix</keyword>
<organism evidence="2 3">
    <name type="scientific">Humibacillus xanthopallidus</name>
    <dbReference type="NCBI Taxonomy" id="412689"/>
    <lineage>
        <taxon>Bacteria</taxon>
        <taxon>Bacillati</taxon>
        <taxon>Actinomycetota</taxon>
        <taxon>Actinomycetes</taxon>
        <taxon>Micrococcales</taxon>
        <taxon>Intrasporangiaceae</taxon>
        <taxon>Humibacillus</taxon>
    </lineage>
</organism>
<dbReference type="RefSeq" id="WP_141841568.1">
    <property type="nucleotide sequence ID" value="NZ_VFPM01000001.1"/>
</dbReference>
<accession>A0A543HZS9</accession>
<proteinExistence type="predicted"/>
<evidence type="ECO:0000313" key="2">
    <source>
        <dbReference type="EMBL" id="TQM63844.1"/>
    </source>
</evidence>
<evidence type="ECO:0000256" key="1">
    <source>
        <dbReference type="SAM" id="Phobius"/>
    </source>
</evidence>
<dbReference type="Proteomes" id="UP000316747">
    <property type="component" value="Unassembled WGS sequence"/>
</dbReference>
<feature type="transmembrane region" description="Helical" evidence="1">
    <location>
        <begin position="12"/>
        <end position="33"/>
    </location>
</feature>
<evidence type="ECO:0000313" key="3">
    <source>
        <dbReference type="Proteomes" id="UP000316747"/>
    </source>
</evidence>
<keyword evidence="1" id="KW-0472">Membrane</keyword>
<comment type="caution">
    <text evidence="2">The sequence shown here is derived from an EMBL/GenBank/DDBJ whole genome shotgun (WGS) entry which is preliminary data.</text>
</comment>